<keyword evidence="6 16" id="KW-0732">Signal</keyword>
<dbReference type="Pfam" id="PF07714">
    <property type="entry name" value="PK_Tyr_Ser-Thr"/>
    <property type="match status" value="2"/>
</dbReference>
<comment type="subcellular location">
    <subcellularLocation>
        <location evidence="1">Membrane</location>
        <topology evidence="1">Single-pass type I membrane protein</topology>
    </subcellularLocation>
</comment>
<keyword evidence="5" id="KW-0812">Transmembrane</keyword>
<evidence type="ECO:0000256" key="1">
    <source>
        <dbReference type="ARBA" id="ARBA00004479"/>
    </source>
</evidence>
<dbReference type="FunFam" id="2.60.120.430:FF:000003">
    <property type="entry name" value="FERONIA receptor-like kinase"/>
    <property type="match status" value="1"/>
</dbReference>
<evidence type="ECO:0000256" key="2">
    <source>
        <dbReference type="ARBA" id="ARBA00012513"/>
    </source>
</evidence>
<keyword evidence="11" id="KW-0472">Membrane</keyword>
<accession>A0ABD2ZW33</accession>
<evidence type="ECO:0000256" key="8">
    <source>
        <dbReference type="ARBA" id="ARBA00022777"/>
    </source>
</evidence>
<dbReference type="PROSITE" id="PS00107">
    <property type="entry name" value="PROTEIN_KINASE_ATP"/>
    <property type="match status" value="1"/>
</dbReference>
<comment type="catalytic activity">
    <reaction evidence="13">
        <text>L-threonyl-[protein] + ATP = O-phospho-L-threonyl-[protein] + ADP + H(+)</text>
        <dbReference type="Rhea" id="RHEA:46608"/>
        <dbReference type="Rhea" id="RHEA-COMP:11060"/>
        <dbReference type="Rhea" id="RHEA-COMP:11605"/>
        <dbReference type="ChEBI" id="CHEBI:15378"/>
        <dbReference type="ChEBI" id="CHEBI:30013"/>
        <dbReference type="ChEBI" id="CHEBI:30616"/>
        <dbReference type="ChEBI" id="CHEBI:61977"/>
        <dbReference type="ChEBI" id="CHEBI:456216"/>
        <dbReference type="EC" id="2.7.11.1"/>
    </reaction>
</comment>
<dbReference type="InterPro" id="IPR020635">
    <property type="entry name" value="Tyr_kinase_cat_dom"/>
</dbReference>
<organism evidence="18 19">
    <name type="scientific">Cinchona calisaya</name>
    <dbReference type="NCBI Taxonomy" id="153742"/>
    <lineage>
        <taxon>Eukaryota</taxon>
        <taxon>Viridiplantae</taxon>
        <taxon>Streptophyta</taxon>
        <taxon>Embryophyta</taxon>
        <taxon>Tracheophyta</taxon>
        <taxon>Spermatophyta</taxon>
        <taxon>Magnoliopsida</taxon>
        <taxon>eudicotyledons</taxon>
        <taxon>Gunneridae</taxon>
        <taxon>Pentapetalae</taxon>
        <taxon>asterids</taxon>
        <taxon>lamiids</taxon>
        <taxon>Gentianales</taxon>
        <taxon>Rubiaceae</taxon>
        <taxon>Cinchonoideae</taxon>
        <taxon>Cinchoneae</taxon>
        <taxon>Cinchona</taxon>
    </lineage>
</organism>
<dbReference type="PANTHER" id="PTHR27003">
    <property type="entry name" value="OS07G0166700 PROTEIN"/>
    <property type="match status" value="1"/>
</dbReference>
<evidence type="ECO:0000256" key="5">
    <source>
        <dbReference type="ARBA" id="ARBA00022692"/>
    </source>
</evidence>
<dbReference type="SUPFAM" id="SSF56112">
    <property type="entry name" value="Protein kinase-like (PK-like)"/>
    <property type="match status" value="2"/>
</dbReference>
<evidence type="ECO:0000256" key="11">
    <source>
        <dbReference type="ARBA" id="ARBA00023136"/>
    </source>
</evidence>
<comment type="caution">
    <text evidence="18">The sequence shown here is derived from an EMBL/GenBank/DDBJ whole genome shotgun (WGS) entry which is preliminary data.</text>
</comment>
<evidence type="ECO:0000259" key="17">
    <source>
        <dbReference type="PROSITE" id="PS50011"/>
    </source>
</evidence>
<dbReference type="PANTHER" id="PTHR27003:SF467">
    <property type="entry name" value="PROTEIN KINASE DOMAIN-CONTAINING PROTEIN"/>
    <property type="match status" value="1"/>
</dbReference>
<dbReference type="FunFam" id="1.10.510.10:FF:001023">
    <property type="entry name" value="Os07g0541700 protein"/>
    <property type="match status" value="1"/>
</dbReference>
<evidence type="ECO:0000256" key="9">
    <source>
        <dbReference type="ARBA" id="ARBA00022840"/>
    </source>
</evidence>
<dbReference type="InterPro" id="IPR000719">
    <property type="entry name" value="Prot_kinase_dom"/>
</dbReference>
<dbReference type="SMART" id="SM00219">
    <property type="entry name" value="TyrKc"/>
    <property type="match status" value="2"/>
</dbReference>
<dbReference type="InterPro" id="IPR008266">
    <property type="entry name" value="Tyr_kinase_AS"/>
</dbReference>
<dbReference type="CDD" id="cd14066">
    <property type="entry name" value="STKc_IRAK"/>
    <property type="match status" value="1"/>
</dbReference>
<evidence type="ECO:0000256" key="16">
    <source>
        <dbReference type="SAM" id="SignalP"/>
    </source>
</evidence>
<dbReference type="EMBL" id="JBJUIK010000007">
    <property type="protein sequence ID" value="KAL3523617.1"/>
    <property type="molecule type" value="Genomic_DNA"/>
</dbReference>
<dbReference type="Proteomes" id="UP001630127">
    <property type="component" value="Unassembled WGS sequence"/>
</dbReference>
<dbReference type="FunFam" id="3.30.200.20:FF:000039">
    <property type="entry name" value="receptor-like protein kinase FERONIA"/>
    <property type="match status" value="1"/>
</dbReference>
<dbReference type="PROSITE" id="PS50011">
    <property type="entry name" value="PROTEIN_KINASE_DOM"/>
    <property type="match status" value="2"/>
</dbReference>
<feature type="chain" id="PRO_5044803094" description="non-specific serine/threonine protein kinase" evidence="16">
    <location>
        <begin position="26"/>
        <end position="1240"/>
    </location>
</feature>
<comment type="catalytic activity">
    <reaction evidence="14">
        <text>L-seryl-[protein] + ATP = O-phospho-L-seryl-[protein] + ADP + H(+)</text>
        <dbReference type="Rhea" id="RHEA:17989"/>
        <dbReference type="Rhea" id="RHEA-COMP:9863"/>
        <dbReference type="Rhea" id="RHEA-COMP:11604"/>
        <dbReference type="ChEBI" id="CHEBI:15378"/>
        <dbReference type="ChEBI" id="CHEBI:29999"/>
        <dbReference type="ChEBI" id="CHEBI:30616"/>
        <dbReference type="ChEBI" id="CHEBI:83421"/>
        <dbReference type="ChEBI" id="CHEBI:456216"/>
        <dbReference type="EC" id="2.7.11.1"/>
    </reaction>
</comment>
<name>A0ABD2ZW33_9GENT</name>
<dbReference type="GO" id="GO:0016020">
    <property type="term" value="C:membrane"/>
    <property type="evidence" value="ECO:0007669"/>
    <property type="project" value="UniProtKB-SubCell"/>
</dbReference>
<feature type="domain" description="Protein kinase" evidence="17">
    <location>
        <begin position="918"/>
        <end position="1199"/>
    </location>
</feature>
<feature type="signal peptide" evidence="16">
    <location>
        <begin position="1"/>
        <end position="25"/>
    </location>
</feature>
<proteinExistence type="predicted"/>
<keyword evidence="4" id="KW-0808">Transferase</keyword>
<dbReference type="Gene3D" id="2.60.120.430">
    <property type="entry name" value="Galactose-binding lectin"/>
    <property type="match status" value="2"/>
</dbReference>
<evidence type="ECO:0000256" key="3">
    <source>
        <dbReference type="ARBA" id="ARBA00022527"/>
    </source>
</evidence>
<dbReference type="InterPro" id="IPR024788">
    <property type="entry name" value="Malectin-like_Carb-bd_dom"/>
</dbReference>
<feature type="domain" description="Protein kinase" evidence="17">
    <location>
        <begin position="512"/>
        <end position="792"/>
    </location>
</feature>
<sequence length="1240" mass="140325">MHLYLVSVAILFCCIFFCHQPVTLGFSIGTTPAPYYLGDVAINCGSIGNLNALDGRKWIGDSSGSAALPLQPQGKSRSSVTIAKSLSADPVPYATSRISANQFYYRFQVNPGQKFIRLHFYPTSYHGFEKSRDFFTVKAGPFTLLSNFSASLAAEYLGVKYLIKEFCINVEHGRLLYITFFPSRISNSKKNIHAFINGIEIVSMPDGLYYTPHGGVGARVVGRDYLVHIDDNTALEMVQRLNTGGSSISSVEDFGMFRRWIEDSDFYFSEPLVHPVYNQAHIIKYASTPPYIAPLPLYQTSWKLEREIPAGEMYHFTWKIPVDVGFAYFIRLHFCEFGSEMTESGLVEFNILVNNQIAETKADVIRWSGGNGIAVYRDYTVMMKGDKEEGKCDLLIVLQSDDELVIGFLKGLEIFKLSNPDNSLASPNPVLAKKLSTSWTMKIKKMRLAFGQRNTIATIVTILITSLNVIVYILRQSWVKNFQEEKYTRSASNEPSCQCIPLADILSATQNFSDEFIIGKGGFGKVYKGFIHSIAEIVAIKRSNSKSMQGVHEFWTEIGTLSRLQHNHLVPLIGYCNESREMILVYQYMPHGTLADNLYKKDRNGTERFPLSWEQRLRICIGAARGLDYLHTGTGCGIIHRDVKDTNILLDENFNARISDFGLSKLEMISQSRSYVSTKVKGTFGYLDPDYVLTHKLTRKSDVYAFGVVMLVVLCGRPAVDTRIPGEPQSLLWCFQECLTKGEIDELVDPSLLGKSSPDSLKAVVETIEKCLQHQPKRRPTMAQVVVSLEYALEQQESTLFSTSEKTTGVSQSYDETETTQSFQHDPFREASMLQDGVLSPPEEGLTRKPIQKAILPTEGNNLQLKNKDDSPVQNRHWMWDRWETLWNRAWRKKDLLSPHRPCHCFSIADIRAATDNLSNTRVILNDEYKNVYIGLLEHLQMAVCMSRFKTKVYDEEVLGFCSEIEMLSKLRHPNLLSLIGYCCHKNEMFIVYDYVGSYTLHSYLYDTKTKCLSWKQRLRICIAAAKGLEYLHKGVEQRIIHRDVRPANILLDQNLSPRISNFGLSKVGPTGQLAKASTVIESSCLEYLSPDFIIYGPQLTEKSDVYSFGLMLLEILCCQRPKDFHLKVKGDKRRHPADNLVKRSIRTKTLHQIIDVNLKGEIATSCLAEFLKIAFACLLFQANERPTMGNVEERLEFALQLQENAAGKRDGVFSLKDVYQEISDIAADELFNSTSSFTI</sequence>
<dbReference type="Pfam" id="PF12819">
    <property type="entry name" value="Malectin_like"/>
    <property type="match status" value="1"/>
</dbReference>
<dbReference type="InterPro" id="IPR045272">
    <property type="entry name" value="ANXUR1/2-like"/>
</dbReference>
<dbReference type="GO" id="GO:0005524">
    <property type="term" value="F:ATP binding"/>
    <property type="evidence" value="ECO:0007669"/>
    <property type="project" value="UniProtKB-UniRule"/>
</dbReference>
<protein>
    <recommendedName>
        <fullName evidence="2">non-specific serine/threonine protein kinase</fullName>
        <ecNumber evidence="2">2.7.11.1</ecNumber>
    </recommendedName>
</protein>
<dbReference type="GO" id="GO:0004674">
    <property type="term" value="F:protein serine/threonine kinase activity"/>
    <property type="evidence" value="ECO:0007669"/>
    <property type="project" value="UniProtKB-KW"/>
</dbReference>
<dbReference type="EC" id="2.7.11.1" evidence="2"/>
<keyword evidence="3" id="KW-0723">Serine/threonine-protein kinase</keyword>
<dbReference type="Gene3D" id="1.10.510.10">
    <property type="entry name" value="Transferase(Phosphotransferase) domain 1"/>
    <property type="match status" value="2"/>
</dbReference>
<dbReference type="InterPro" id="IPR008271">
    <property type="entry name" value="Ser/Thr_kinase_AS"/>
</dbReference>
<dbReference type="InterPro" id="IPR017441">
    <property type="entry name" value="Protein_kinase_ATP_BS"/>
</dbReference>
<dbReference type="FunFam" id="2.60.120.430:FF:000007">
    <property type="entry name" value="FERONIA receptor-like kinase"/>
    <property type="match status" value="1"/>
</dbReference>
<evidence type="ECO:0000256" key="15">
    <source>
        <dbReference type="PROSITE-ProRule" id="PRU10141"/>
    </source>
</evidence>
<evidence type="ECO:0000256" key="10">
    <source>
        <dbReference type="ARBA" id="ARBA00022989"/>
    </source>
</evidence>
<dbReference type="AlphaFoldDB" id="A0ABD2ZW33"/>
<evidence type="ECO:0000256" key="6">
    <source>
        <dbReference type="ARBA" id="ARBA00022729"/>
    </source>
</evidence>
<keyword evidence="8" id="KW-0418">Kinase</keyword>
<evidence type="ECO:0000256" key="7">
    <source>
        <dbReference type="ARBA" id="ARBA00022741"/>
    </source>
</evidence>
<keyword evidence="9 15" id="KW-0067">ATP-binding</keyword>
<dbReference type="SMART" id="SM00220">
    <property type="entry name" value="S_TKc"/>
    <property type="match status" value="2"/>
</dbReference>
<evidence type="ECO:0000256" key="4">
    <source>
        <dbReference type="ARBA" id="ARBA00022679"/>
    </source>
</evidence>
<evidence type="ECO:0000313" key="19">
    <source>
        <dbReference type="Proteomes" id="UP001630127"/>
    </source>
</evidence>
<keyword evidence="7 15" id="KW-0547">Nucleotide-binding</keyword>
<evidence type="ECO:0000256" key="12">
    <source>
        <dbReference type="ARBA" id="ARBA00023180"/>
    </source>
</evidence>
<dbReference type="Gene3D" id="3.30.200.20">
    <property type="entry name" value="Phosphorylase Kinase, domain 1"/>
    <property type="match status" value="2"/>
</dbReference>
<dbReference type="PROSITE" id="PS00108">
    <property type="entry name" value="PROTEIN_KINASE_ST"/>
    <property type="match status" value="1"/>
</dbReference>
<dbReference type="FunFam" id="1.10.510.10:FF:000095">
    <property type="entry name" value="protein STRUBBELIG-RECEPTOR FAMILY 8"/>
    <property type="match status" value="1"/>
</dbReference>
<dbReference type="PROSITE" id="PS00109">
    <property type="entry name" value="PROTEIN_KINASE_TYR"/>
    <property type="match status" value="1"/>
</dbReference>
<feature type="binding site" evidence="15">
    <location>
        <position position="541"/>
    </location>
    <ligand>
        <name>ATP</name>
        <dbReference type="ChEBI" id="CHEBI:30616"/>
    </ligand>
</feature>
<gene>
    <name evidence="18" type="ORF">ACH5RR_016451</name>
</gene>
<evidence type="ECO:0000256" key="14">
    <source>
        <dbReference type="ARBA" id="ARBA00048679"/>
    </source>
</evidence>
<keyword evidence="12" id="KW-0325">Glycoprotein</keyword>
<keyword evidence="10" id="KW-1133">Transmembrane helix</keyword>
<evidence type="ECO:0000313" key="18">
    <source>
        <dbReference type="EMBL" id="KAL3523617.1"/>
    </source>
</evidence>
<keyword evidence="19" id="KW-1185">Reference proteome</keyword>
<reference evidence="18 19" key="1">
    <citation type="submission" date="2024-11" db="EMBL/GenBank/DDBJ databases">
        <title>A near-complete genome assembly of Cinchona calisaya.</title>
        <authorList>
            <person name="Lian D.C."/>
            <person name="Zhao X.W."/>
            <person name="Wei L."/>
        </authorList>
    </citation>
    <scope>NUCLEOTIDE SEQUENCE [LARGE SCALE GENOMIC DNA]</scope>
    <source>
        <tissue evidence="18">Nenye</tissue>
    </source>
</reference>
<dbReference type="InterPro" id="IPR011009">
    <property type="entry name" value="Kinase-like_dom_sf"/>
</dbReference>
<dbReference type="InterPro" id="IPR001245">
    <property type="entry name" value="Ser-Thr/Tyr_kinase_cat_dom"/>
</dbReference>
<evidence type="ECO:0000256" key="13">
    <source>
        <dbReference type="ARBA" id="ARBA00047899"/>
    </source>
</evidence>